<reference evidence="2" key="1">
    <citation type="journal article" date="2010" name="Science">
        <title>Signatures of adaptation to obligate biotrophy in the Hyaloperonospora arabidopsidis genome.</title>
        <authorList>
            <person name="Baxter L."/>
            <person name="Tripathy S."/>
            <person name="Ishaque N."/>
            <person name="Boot N."/>
            <person name="Cabral A."/>
            <person name="Kemen E."/>
            <person name="Thines M."/>
            <person name="Ah-Fong A."/>
            <person name="Anderson R."/>
            <person name="Badejoko W."/>
            <person name="Bittner-Eddy P."/>
            <person name="Boore J.L."/>
            <person name="Chibucos M.C."/>
            <person name="Coates M."/>
            <person name="Dehal P."/>
            <person name="Delehaunty K."/>
            <person name="Dong S."/>
            <person name="Downton P."/>
            <person name="Dumas B."/>
            <person name="Fabro G."/>
            <person name="Fronick C."/>
            <person name="Fuerstenberg S.I."/>
            <person name="Fulton L."/>
            <person name="Gaulin E."/>
            <person name="Govers F."/>
            <person name="Hughes L."/>
            <person name="Humphray S."/>
            <person name="Jiang R.H."/>
            <person name="Judelson H."/>
            <person name="Kamoun S."/>
            <person name="Kyung K."/>
            <person name="Meijer H."/>
            <person name="Minx P."/>
            <person name="Morris P."/>
            <person name="Nelson J."/>
            <person name="Phuntumart V."/>
            <person name="Qutob D."/>
            <person name="Rehmany A."/>
            <person name="Rougon-Cardoso A."/>
            <person name="Ryden P."/>
            <person name="Torto-Alalibo T."/>
            <person name="Studholme D."/>
            <person name="Wang Y."/>
            <person name="Win J."/>
            <person name="Wood J."/>
            <person name="Clifton S.W."/>
            <person name="Rogers J."/>
            <person name="Van den Ackerveken G."/>
            <person name="Jones J.D."/>
            <person name="McDowell J.M."/>
            <person name="Beynon J."/>
            <person name="Tyler B.M."/>
        </authorList>
    </citation>
    <scope>NUCLEOTIDE SEQUENCE [LARGE SCALE GENOMIC DNA]</scope>
    <source>
        <strain evidence="2">Emoy2</strain>
    </source>
</reference>
<evidence type="ECO:0000313" key="2">
    <source>
        <dbReference type="Proteomes" id="UP000011713"/>
    </source>
</evidence>
<organism evidence="1 2">
    <name type="scientific">Hyaloperonospora arabidopsidis (strain Emoy2)</name>
    <name type="common">Downy mildew agent</name>
    <name type="synonym">Peronospora arabidopsidis</name>
    <dbReference type="NCBI Taxonomy" id="559515"/>
    <lineage>
        <taxon>Eukaryota</taxon>
        <taxon>Sar</taxon>
        <taxon>Stramenopiles</taxon>
        <taxon>Oomycota</taxon>
        <taxon>Peronosporomycetes</taxon>
        <taxon>Peronosporales</taxon>
        <taxon>Peronosporaceae</taxon>
        <taxon>Hyaloperonospora</taxon>
    </lineage>
</organism>
<dbReference type="AlphaFoldDB" id="M4BQA3"/>
<name>M4BQA3_HYAAE</name>
<protein>
    <submittedName>
        <fullName evidence="1">Uncharacterized protein</fullName>
    </submittedName>
</protein>
<dbReference type="VEuPathDB" id="FungiDB:HpaG808592"/>
<sequence>MASDVFAGDVVAGRIILKPLRIEKGCKQILTIRFNCATETPYSDVDFAIYATRRHDIYMELICTHETNTLCLLKKITASKYSLYIRFIDVCLIHVVAHLLCCRSLPGDKSH</sequence>
<accession>M4BQA3</accession>
<keyword evidence="2" id="KW-1185">Reference proteome</keyword>
<proteinExistence type="predicted"/>
<dbReference type="Proteomes" id="UP000011713">
    <property type="component" value="Unassembled WGS sequence"/>
</dbReference>
<dbReference type="EMBL" id="JH598554">
    <property type="status" value="NOT_ANNOTATED_CDS"/>
    <property type="molecule type" value="Genomic_DNA"/>
</dbReference>
<reference evidence="1" key="2">
    <citation type="submission" date="2015-06" db="UniProtKB">
        <authorList>
            <consortium name="EnsemblProtists"/>
        </authorList>
    </citation>
    <scope>IDENTIFICATION</scope>
    <source>
        <strain evidence="1">Emoy2</strain>
    </source>
</reference>
<dbReference type="InParanoid" id="M4BQA3"/>
<dbReference type="EnsemblProtists" id="HpaT808592">
    <property type="protein sequence ID" value="HpaP808592"/>
    <property type="gene ID" value="HpaG808592"/>
</dbReference>
<evidence type="ECO:0000313" key="1">
    <source>
        <dbReference type="EnsemblProtists" id="HpaP808592"/>
    </source>
</evidence>
<dbReference type="HOGENOM" id="CLU_2163278_0_0_1"/>